<protein>
    <submittedName>
        <fullName evidence="7">B12-binding domain-containing radical SAM protein</fullName>
    </submittedName>
</protein>
<dbReference type="Gene3D" id="3.80.30.20">
    <property type="entry name" value="tm_1862 like domain"/>
    <property type="match status" value="1"/>
</dbReference>
<dbReference type="PANTHER" id="PTHR43409">
    <property type="entry name" value="ANAEROBIC MAGNESIUM-PROTOPORPHYRIN IX MONOMETHYL ESTER CYCLASE-RELATED"/>
    <property type="match status" value="1"/>
</dbReference>
<dbReference type="Proteomes" id="UP000568888">
    <property type="component" value="Unassembled WGS sequence"/>
</dbReference>
<sequence>MAFNTFFCLHGGHRVQSRRMEQVSSRILMISTNRETAPQPTVPLGAAWVAEALRLAGFHVKFLDLCFLPDPLRAVEDTLASFAPGGIALSVRNLDNCNLLDPRSYLPEVRDVVRLIKARCDARILIGGAGVSILPHQVLEYLDLDYAVVGEGERAAVEFFSAPDADAAGEVAGVVPRKGAQRQLGDPAPIAGEGLVTPRLHGWVDAKRYLTREPVLPVQGKRGCARHCLYCTYRMIEGSTWRVRDPAAVADEIVETMRHTGAREFEFVDSVFNEPEGYLELLLEEVLRREVKARFCASSLSPKGLTAAQLRLMERAGMTSLVITPESAAGATLAALQKGFDEDEVNRAAELLGRSRLRALWCFLVGAPEEDEETLGRTVAFLNRHVGSKDAAFITTGIRIYPGTGLHRLALREGRVQADDDLLMPSFYFSPKLTPERARVLLESGVRHGRCIHLTDTQAPVLGTLRRIGTALGLPTPFWRYAGYAQRALRWGRV</sequence>
<dbReference type="InterPro" id="IPR023404">
    <property type="entry name" value="rSAM_horseshoe"/>
</dbReference>
<evidence type="ECO:0000256" key="2">
    <source>
        <dbReference type="ARBA" id="ARBA00022691"/>
    </source>
</evidence>
<dbReference type="InterPro" id="IPR051198">
    <property type="entry name" value="BchE-like"/>
</dbReference>
<evidence type="ECO:0000256" key="5">
    <source>
        <dbReference type="ARBA" id="ARBA00023014"/>
    </source>
</evidence>
<dbReference type="GO" id="GO:0031419">
    <property type="term" value="F:cobalamin binding"/>
    <property type="evidence" value="ECO:0007669"/>
    <property type="project" value="InterPro"/>
</dbReference>
<keyword evidence="5" id="KW-0411">Iron-sulfur</keyword>
<reference evidence="8" key="1">
    <citation type="submission" date="2020-06" db="EMBL/GenBank/DDBJ databases">
        <title>Draft genomic sequecing of Geomonas sp. Red736.</title>
        <authorList>
            <person name="Itoh H."/>
            <person name="Xu Z.X."/>
            <person name="Ushijima N."/>
            <person name="Masuda Y."/>
            <person name="Shiratori Y."/>
            <person name="Senoo K."/>
        </authorList>
    </citation>
    <scope>NUCLEOTIDE SEQUENCE [LARGE SCALE GENOMIC DNA]</scope>
    <source>
        <strain evidence="8">Red736</strain>
    </source>
</reference>
<dbReference type="InterPro" id="IPR006638">
    <property type="entry name" value="Elp3/MiaA/NifB-like_rSAM"/>
</dbReference>
<dbReference type="SUPFAM" id="SSF102114">
    <property type="entry name" value="Radical SAM enzymes"/>
    <property type="match status" value="1"/>
</dbReference>
<dbReference type="PANTHER" id="PTHR43409:SF16">
    <property type="entry name" value="SLR0320 PROTEIN"/>
    <property type="match status" value="1"/>
</dbReference>
<dbReference type="GO" id="GO:0003824">
    <property type="term" value="F:catalytic activity"/>
    <property type="evidence" value="ECO:0007669"/>
    <property type="project" value="InterPro"/>
</dbReference>
<dbReference type="PROSITE" id="PS51332">
    <property type="entry name" value="B12_BINDING"/>
    <property type="match status" value="1"/>
</dbReference>
<dbReference type="EMBL" id="BLXY01000005">
    <property type="protein sequence ID" value="GFO64907.1"/>
    <property type="molecule type" value="Genomic_DNA"/>
</dbReference>
<dbReference type="GO" id="GO:0051539">
    <property type="term" value="F:4 iron, 4 sulfur cluster binding"/>
    <property type="evidence" value="ECO:0007669"/>
    <property type="project" value="UniProtKB-KW"/>
</dbReference>
<evidence type="ECO:0000256" key="1">
    <source>
        <dbReference type="ARBA" id="ARBA00001966"/>
    </source>
</evidence>
<comment type="caution">
    <text evidence="7">The sequence shown here is derived from an EMBL/GenBank/DDBJ whole genome shotgun (WGS) entry which is preliminary data.</text>
</comment>
<dbReference type="Gene3D" id="3.40.50.280">
    <property type="entry name" value="Cobalamin-binding domain"/>
    <property type="match status" value="1"/>
</dbReference>
<evidence type="ECO:0000313" key="8">
    <source>
        <dbReference type="Proteomes" id="UP000568888"/>
    </source>
</evidence>
<dbReference type="GO" id="GO:0046872">
    <property type="term" value="F:metal ion binding"/>
    <property type="evidence" value="ECO:0007669"/>
    <property type="project" value="UniProtKB-KW"/>
</dbReference>
<dbReference type="InterPro" id="IPR006158">
    <property type="entry name" value="Cobalamin-bd"/>
</dbReference>
<proteinExistence type="predicted"/>
<accession>A0A6V8MZ26</accession>
<dbReference type="Pfam" id="PF04055">
    <property type="entry name" value="Radical_SAM"/>
    <property type="match status" value="1"/>
</dbReference>
<dbReference type="SMART" id="SM00729">
    <property type="entry name" value="Elp3"/>
    <property type="match status" value="1"/>
</dbReference>
<dbReference type="AlphaFoldDB" id="A0A6V8MZ26"/>
<comment type="cofactor">
    <cofactor evidence="1">
        <name>[4Fe-4S] cluster</name>
        <dbReference type="ChEBI" id="CHEBI:49883"/>
    </cofactor>
</comment>
<organism evidence="7 8">
    <name type="scientific">Geomonas paludis</name>
    <dbReference type="NCBI Taxonomy" id="2740185"/>
    <lineage>
        <taxon>Bacteria</taxon>
        <taxon>Pseudomonadati</taxon>
        <taxon>Thermodesulfobacteriota</taxon>
        <taxon>Desulfuromonadia</taxon>
        <taxon>Geobacterales</taxon>
        <taxon>Geobacteraceae</taxon>
        <taxon>Geomonas</taxon>
    </lineage>
</organism>
<evidence type="ECO:0000313" key="7">
    <source>
        <dbReference type="EMBL" id="GFO64907.1"/>
    </source>
</evidence>
<feature type="domain" description="B12-binding" evidence="6">
    <location>
        <begin position="25"/>
        <end position="170"/>
    </location>
</feature>
<gene>
    <name evidence="7" type="ORF">GMPD_28260</name>
</gene>
<dbReference type="SFLD" id="SFLDG01082">
    <property type="entry name" value="B12-binding_domain_containing"/>
    <property type="match status" value="1"/>
</dbReference>
<dbReference type="InterPro" id="IPR058240">
    <property type="entry name" value="rSAM_sf"/>
</dbReference>
<name>A0A6V8MZ26_9BACT</name>
<dbReference type="InterPro" id="IPR034466">
    <property type="entry name" value="Methyltransferase_Class_B"/>
</dbReference>
<evidence type="ECO:0000256" key="4">
    <source>
        <dbReference type="ARBA" id="ARBA00023004"/>
    </source>
</evidence>
<dbReference type="GO" id="GO:0005829">
    <property type="term" value="C:cytosol"/>
    <property type="evidence" value="ECO:0007669"/>
    <property type="project" value="TreeGrafter"/>
</dbReference>
<dbReference type="SFLD" id="SFLDS00029">
    <property type="entry name" value="Radical_SAM"/>
    <property type="match status" value="1"/>
</dbReference>
<dbReference type="InterPro" id="IPR007197">
    <property type="entry name" value="rSAM"/>
</dbReference>
<evidence type="ECO:0000259" key="6">
    <source>
        <dbReference type="PROSITE" id="PS51332"/>
    </source>
</evidence>
<evidence type="ECO:0000256" key="3">
    <source>
        <dbReference type="ARBA" id="ARBA00022723"/>
    </source>
</evidence>
<dbReference type="Pfam" id="PF02310">
    <property type="entry name" value="B12-binding"/>
    <property type="match status" value="1"/>
</dbReference>
<keyword evidence="4" id="KW-0408">Iron</keyword>
<dbReference type="SFLD" id="SFLDG01123">
    <property type="entry name" value="methyltransferase_(Class_B)"/>
    <property type="match status" value="1"/>
</dbReference>
<keyword evidence="2" id="KW-0949">S-adenosyl-L-methionine</keyword>
<keyword evidence="3" id="KW-0479">Metal-binding</keyword>